<reference evidence="1 2" key="1">
    <citation type="submission" date="2021-12" db="EMBL/GenBank/DDBJ databases">
        <title>Genome sequencing of bacteria with rrn-lacking chromosome and rrn-plasmid.</title>
        <authorList>
            <person name="Anda M."/>
            <person name="Iwasaki W."/>
        </authorList>
    </citation>
    <scope>NUCLEOTIDE SEQUENCE [LARGE SCALE GENOMIC DNA]</scope>
    <source>
        <strain evidence="1 2">DSM 100852</strain>
        <plasmid evidence="1 2">pFA12</plasmid>
    </source>
</reference>
<proteinExistence type="predicted"/>
<gene>
    <name evidence="1" type="ORF">FUAX_55480</name>
</gene>
<geneLocation type="plasmid" evidence="1 2">
    <name>pFA12</name>
</geneLocation>
<name>A0AAU9CME0_9BACT</name>
<dbReference type="Proteomes" id="UP001348817">
    <property type="component" value="Plasmid pFA12"/>
</dbReference>
<keyword evidence="2" id="KW-1185">Reference proteome</keyword>
<accession>A0AAU9CME0</accession>
<evidence type="ECO:0008006" key="3">
    <source>
        <dbReference type="Google" id="ProtNLM"/>
    </source>
</evidence>
<dbReference type="EMBL" id="AP025326">
    <property type="protein sequence ID" value="BDD13116.1"/>
    <property type="molecule type" value="Genomic_DNA"/>
</dbReference>
<dbReference type="KEGG" id="fax:FUAX_55480"/>
<evidence type="ECO:0000313" key="1">
    <source>
        <dbReference type="EMBL" id="BDD13116.1"/>
    </source>
</evidence>
<protein>
    <recommendedName>
        <fullName evidence="3">Response regulator</fullName>
    </recommendedName>
</protein>
<dbReference type="AlphaFoldDB" id="A0AAU9CME0"/>
<keyword evidence="1" id="KW-0614">Plasmid</keyword>
<organism evidence="1 2">
    <name type="scientific">Fulvitalea axinellae</name>
    <dbReference type="NCBI Taxonomy" id="1182444"/>
    <lineage>
        <taxon>Bacteria</taxon>
        <taxon>Pseudomonadati</taxon>
        <taxon>Bacteroidota</taxon>
        <taxon>Cytophagia</taxon>
        <taxon>Cytophagales</taxon>
        <taxon>Persicobacteraceae</taxon>
        <taxon>Fulvitalea</taxon>
    </lineage>
</organism>
<evidence type="ECO:0000313" key="2">
    <source>
        <dbReference type="Proteomes" id="UP001348817"/>
    </source>
</evidence>
<dbReference type="RefSeq" id="WP_338396286.1">
    <property type="nucleotide sequence ID" value="NZ_AP025326.1"/>
</dbReference>
<sequence length="326" mass="37287">MDLQRQAPIKTLLVDDAPSNNFIDNAEGEGLDLKPVSNVEGMRKILESENHVFDAVILDVRFYEDQSEGRTTQAAYRQAREYLSNKDLKYFTYTGQDSIKKDDSFHETYGFDDDENFLYKKGIDEDKLIEDIKSFVTEEGENWKLKNRHTHIFSASAIDHLQLLEPDLLKLAKTLDSINTGDQDVEDLFNCCRRIIENIFKACATQEILPNHFVANEVALNPSSRFLSGQKAEHNYIAFKPTGGHSPFPKSVANVLRSILEITNEGSHSNLTQDCTPHQRTYLLTAVINNLFALVSWTKDHLSKNDLQKKQWSQTSVSRRRRGSRN</sequence>